<feature type="domain" description="Thioredoxin" evidence="1">
    <location>
        <begin position="3"/>
        <end position="151"/>
    </location>
</feature>
<evidence type="ECO:0000259" key="1">
    <source>
        <dbReference type="PROSITE" id="PS51352"/>
    </source>
</evidence>
<comment type="caution">
    <text evidence="2">The sequence shown here is derived from an EMBL/GenBank/DDBJ whole genome shotgun (WGS) entry which is preliminary data.</text>
</comment>
<dbReference type="EMBL" id="JALJOS010000006">
    <property type="protein sequence ID" value="KAK9837743.1"/>
    <property type="molecule type" value="Genomic_DNA"/>
</dbReference>
<evidence type="ECO:0000313" key="2">
    <source>
        <dbReference type="EMBL" id="KAK9837743.1"/>
    </source>
</evidence>
<dbReference type="InterPro" id="IPR013766">
    <property type="entry name" value="Thioredoxin_domain"/>
</dbReference>
<dbReference type="GO" id="GO:0016209">
    <property type="term" value="F:antioxidant activity"/>
    <property type="evidence" value="ECO:0007669"/>
    <property type="project" value="InterPro"/>
</dbReference>
<sequence length="211" mass="22721">MPDLAGTPCPTFQKGVLAFLKGQPTDLPCEGCPTIIELWASWCGPCRVVFPQITSLAQKHEQQGLKVVGVCLEELSPKLTAFVQQQGGNMGYTVAADKGQKVSGQLMGAAQVTGIPYAFVVDRGGMIRYNGHPADPQMEAVVEQVCKGAAESKPQQQLPRITQSREELSGMPVRALKNILQERSISTAGLAEKGDLVDCILERCVNVSYYA</sequence>
<dbReference type="Proteomes" id="UP001438707">
    <property type="component" value="Unassembled WGS sequence"/>
</dbReference>
<dbReference type="SUPFAM" id="SSF52833">
    <property type="entry name" value="Thioredoxin-like"/>
    <property type="match status" value="1"/>
</dbReference>
<dbReference type="SUPFAM" id="SSF68906">
    <property type="entry name" value="SAP domain"/>
    <property type="match status" value="1"/>
</dbReference>
<dbReference type="InterPro" id="IPR036361">
    <property type="entry name" value="SAP_dom_sf"/>
</dbReference>
<dbReference type="CDD" id="cd02966">
    <property type="entry name" value="TlpA_like_family"/>
    <property type="match status" value="1"/>
</dbReference>
<dbReference type="PROSITE" id="PS00194">
    <property type="entry name" value="THIOREDOXIN_1"/>
    <property type="match status" value="1"/>
</dbReference>
<evidence type="ECO:0000313" key="3">
    <source>
        <dbReference type="Proteomes" id="UP001438707"/>
    </source>
</evidence>
<name>A0AAW1RVA7_9CHLO</name>
<dbReference type="InterPro" id="IPR036249">
    <property type="entry name" value="Thioredoxin-like_sf"/>
</dbReference>
<dbReference type="InterPro" id="IPR017937">
    <property type="entry name" value="Thioredoxin_CS"/>
</dbReference>
<protein>
    <recommendedName>
        <fullName evidence="1">Thioredoxin domain-containing protein</fullName>
    </recommendedName>
</protein>
<dbReference type="GO" id="GO:0016491">
    <property type="term" value="F:oxidoreductase activity"/>
    <property type="evidence" value="ECO:0007669"/>
    <property type="project" value="InterPro"/>
</dbReference>
<dbReference type="AlphaFoldDB" id="A0AAW1RVA7"/>
<dbReference type="InterPro" id="IPR000866">
    <property type="entry name" value="AhpC/TSA"/>
</dbReference>
<organism evidence="2 3">
    <name type="scientific">Apatococcus lobatus</name>
    <dbReference type="NCBI Taxonomy" id="904363"/>
    <lineage>
        <taxon>Eukaryota</taxon>
        <taxon>Viridiplantae</taxon>
        <taxon>Chlorophyta</taxon>
        <taxon>core chlorophytes</taxon>
        <taxon>Trebouxiophyceae</taxon>
        <taxon>Chlorellales</taxon>
        <taxon>Chlorellaceae</taxon>
        <taxon>Apatococcus</taxon>
    </lineage>
</organism>
<dbReference type="InterPro" id="IPR050553">
    <property type="entry name" value="Thioredoxin_ResA/DsbE_sf"/>
</dbReference>
<accession>A0AAW1RVA7</accession>
<dbReference type="PROSITE" id="PS51352">
    <property type="entry name" value="THIOREDOXIN_2"/>
    <property type="match status" value="1"/>
</dbReference>
<dbReference type="Gene3D" id="3.40.30.10">
    <property type="entry name" value="Glutaredoxin"/>
    <property type="match status" value="1"/>
</dbReference>
<gene>
    <name evidence="2" type="ORF">WJX74_004070</name>
</gene>
<dbReference type="PANTHER" id="PTHR42852:SF18">
    <property type="entry name" value="CHROMOSOME UNDETERMINED SCAFFOLD_47, WHOLE GENOME SHOTGUN SEQUENCE"/>
    <property type="match status" value="1"/>
</dbReference>
<proteinExistence type="predicted"/>
<reference evidence="2 3" key="1">
    <citation type="journal article" date="2024" name="Nat. Commun.">
        <title>Phylogenomics reveals the evolutionary origins of lichenization in chlorophyte algae.</title>
        <authorList>
            <person name="Puginier C."/>
            <person name="Libourel C."/>
            <person name="Otte J."/>
            <person name="Skaloud P."/>
            <person name="Haon M."/>
            <person name="Grisel S."/>
            <person name="Petersen M."/>
            <person name="Berrin J.G."/>
            <person name="Delaux P.M."/>
            <person name="Dal Grande F."/>
            <person name="Keller J."/>
        </authorList>
    </citation>
    <scope>NUCLEOTIDE SEQUENCE [LARGE SCALE GENOMIC DNA]</scope>
    <source>
        <strain evidence="2 3">SAG 2145</strain>
    </source>
</reference>
<dbReference type="Pfam" id="PF00578">
    <property type="entry name" value="AhpC-TSA"/>
    <property type="match status" value="1"/>
</dbReference>
<dbReference type="PANTHER" id="PTHR42852">
    <property type="entry name" value="THIOL:DISULFIDE INTERCHANGE PROTEIN DSBE"/>
    <property type="match status" value="1"/>
</dbReference>
<keyword evidence="3" id="KW-1185">Reference proteome</keyword>